<evidence type="ECO:0000256" key="1">
    <source>
        <dbReference type="SAM" id="MobiDB-lite"/>
    </source>
</evidence>
<organism evidence="2 3">
    <name type="scientific">Acrodontium crateriforme</name>
    <dbReference type="NCBI Taxonomy" id="150365"/>
    <lineage>
        <taxon>Eukaryota</taxon>
        <taxon>Fungi</taxon>
        <taxon>Dikarya</taxon>
        <taxon>Ascomycota</taxon>
        <taxon>Pezizomycotina</taxon>
        <taxon>Dothideomycetes</taxon>
        <taxon>Dothideomycetidae</taxon>
        <taxon>Mycosphaerellales</taxon>
        <taxon>Teratosphaeriaceae</taxon>
        <taxon>Acrodontium</taxon>
    </lineage>
</organism>
<feature type="region of interest" description="Disordered" evidence="1">
    <location>
        <begin position="269"/>
        <end position="310"/>
    </location>
</feature>
<name>A0AAQ3RBT2_9PEZI</name>
<reference evidence="2 3" key="1">
    <citation type="submission" date="2023-11" db="EMBL/GenBank/DDBJ databases">
        <title>An acidophilic fungus is an integral part of prey digestion in a carnivorous sundew plant.</title>
        <authorList>
            <person name="Tsai I.J."/>
        </authorList>
    </citation>
    <scope>NUCLEOTIDE SEQUENCE [LARGE SCALE GENOMIC DNA]</scope>
    <source>
        <strain evidence="2">169a</strain>
    </source>
</reference>
<dbReference type="EMBL" id="CP138590">
    <property type="protein sequence ID" value="WPH03931.1"/>
    <property type="molecule type" value="Genomic_DNA"/>
</dbReference>
<accession>A0AAQ3RBT2</accession>
<dbReference type="Proteomes" id="UP001303373">
    <property type="component" value="Chromosome 11"/>
</dbReference>
<evidence type="ECO:0008006" key="4">
    <source>
        <dbReference type="Google" id="ProtNLM"/>
    </source>
</evidence>
<feature type="compositionally biased region" description="Basic and acidic residues" evidence="1">
    <location>
        <begin position="270"/>
        <end position="293"/>
    </location>
</feature>
<sequence>MYISICTTSAIHSSSLKINLMAEDNDSNVKEAAGQPLQTAESSVKESPEPAKSQESEDLSAAEKPQVAAQDVKEGPATEDGEVPQEDSIKNSKSSEDYKWCKCFYTPDQHGVQNFYFLHTVTQESSWEEPNEPYWLWDTANNCYDASGLQIPSSKQPQSSSGVSNTGSANASSEQDPGYYGYNPKIHGSYDPNAPYAQYHSRKRAEESGAQASGDSPAINQPEYLMQGTFNRFTGAFQTADRSVERHNDYNKSGRQLNAFFDVDAAANSHDGRSLKEERRSQKLSKKEIAELSKRRREKKEKKRMDFYKS</sequence>
<feature type="compositionally biased region" description="Low complexity" evidence="1">
    <location>
        <begin position="152"/>
        <end position="161"/>
    </location>
</feature>
<gene>
    <name evidence="2" type="ORF">R9X50_00681400</name>
</gene>
<protein>
    <recommendedName>
        <fullName evidence="4">WW domain-containing protein</fullName>
    </recommendedName>
</protein>
<feature type="region of interest" description="Disordered" evidence="1">
    <location>
        <begin position="27"/>
        <end position="91"/>
    </location>
</feature>
<proteinExistence type="predicted"/>
<feature type="compositionally biased region" description="Basic and acidic residues" evidence="1">
    <location>
        <begin position="43"/>
        <end position="55"/>
    </location>
</feature>
<evidence type="ECO:0000313" key="3">
    <source>
        <dbReference type="Proteomes" id="UP001303373"/>
    </source>
</evidence>
<evidence type="ECO:0000313" key="2">
    <source>
        <dbReference type="EMBL" id="WPH03931.1"/>
    </source>
</evidence>
<feature type="compositionally biased region" description="Polar residues" evidence="1">
    <location>
        <begin position="162"/>
        <end position="175"/>
    </location>
</feature>
<keyword evidence="3" id="KW-1185">Reference proteome</keyword>
<feature type="region of interest" description="Disordered" evidence="1">
    <location>
        <begin position="148"/>
        <end position="221"/>
    </location>
</feature>
<dbReference type="AlphaFoldDB" id="A0AAQ3RBT2"/>